<accession>A0A9W9Z6B1</accession>
<dbReference type="SUPFAM" id="SSF47220">
    <property type="entry name" value="alpha-catenin/vinculin-like"/>
    <property type="match status" value="1"/>
</dbReference>
<dbReference type="InterPro" id="IPR036723">
    <property type="entry name" value="Alpha-catenin/vinculin-like_sf"/>
</dbReference>
<protein>
    <submittedName>
        <fullName evidence="3">Uncharacterized protein</fullName>
    </submittedName>
</protein>
<dbReference type="GO" id="GO:0005737">
    <property type="term" value="C:cytoplasm"/>
    <property type="evidence" value="ECO:0007669"/>
    <property type="project" value="UniProtKB-SubCell"/>
</dbReference>
<dbReference type="EMBL" id="MU826826">
    <property type="protein sequence ID" value="KAJ7375214.1"/>
    <property type="molecule type" value="Genomic_DNA"/>
</dbReference>
<comment type="caution">
    <text evidence="3">The sequence shown here is derived from an EMBL/GenBank/DDBJ whole genome shotgun (WGS) entry which is preliminary data.</text>
</comment>
<dbReference type="AlphaFoldDB" id="A0A9W9Z6B1"/>
<organism evidence="3 4">
    <name type="scientific">Desmophyllum pertusum</name>
    <dbReference type="NCBI Taxonomy" id="174260"/>
    <lineage>
        <taxon>Eukaryota</taxon>
        <taxon>Metazoa</taxon>
        <taxon>Cnidaria</taxon>
        <taxon>Anthozoa</taxon>
        <taxon>Hexacorallia</taxon>
        <taxon>Scleractinia</taxon>
        <taxon>Caryophylliina</taxon>
        <taxon>Caryophylliidae</taxon>
        <taxon>Desmophyllum</taxon>
    </lineage>
</organism>
<dbReference type="GO" id="GO:0051015">
    <property type="term" value="F:actin filament binding"/>
    <property type="evidence" value="ECO:0007669"/>
    <property type="project" value="InterPro"/>
</dbReference>
<proteinExistence type="predicted"/>
<keyword evidence="2" id="KW-0963">Cytoplasm</keyword>
<keyword evidence="4" id="KW-1185">Reference proteome</keyword>
<reference evidence="3" key="1">
    <citation type="submission" date="2023-01" db="EMBL/GenBank/DDBJ databases">
        <title>Genome assembly of the deep-sea coral Lophelia pertusa.</title>
        <authorList>
            <person name="Herrera S."/>
            <person name="Cordes E."/>
        </authorList>
    </citation>
    <scope>NUCLEOTIDE SEQUENCE</scope>
    <source>
        <strain evidence="3">USNM1676648</strain>
        <tissue evidence="3">Polyp</tissue>
    </source>
</reference>
<sequence>MHKEMVCHCQIWFPVSSRSERPSGAWYWLDRSWSLKTPDNDLKSEMPSACDTVRDAGNGLLMAIHQLKQQPFSNKVRSCLFMMKHEVRKIVRAARWVMDRLGLVQGLHRVFDAPGKLM</sequence>
<gene>
    <name evidence="3" type="ORF">OS493_001958</name>
</gene>
<comment type="subcellular location">
    <subcellularLocation>
        <location evidence="1">Cytoplasm</location>
    </subcellularLocation>
</comment>
<evidence type="ECO:0000256" key="2">
    <source>
        <dbReference type="ARBA" id="ARBA00022490"/>
    </source>
</evidence>
<evidence type="ECO:0000313" key="3">
    <source>
        <dbReference type="EMBL" id="KAJ7375214.1"/>
    </source>
</evidence>
<dbReference type="Gene3D" id="1.20.120.230">
    <property type="entry name" value="Alpha-catenin/vinculin-like"/>
    <property type="match status" value="1"/>
</dbReference>
<name>A0A9W9Z6B1_9CNID</name>
<dbReference type="OrthoDB" id="5982410at2759"/>
<evidence type="ECO:0000256" key="1">
    <source>
        <dbReference type="ARBA" id="ARBA00004496"/>
    </source>
</evidence>
<evidence type="ECO:0000313" key="4">
    <source>
        <dbReference type="Proteomes" id="UP001163046"/>
    </source>
</evidence>
<dbReference type="Proteomes" id="UP001163046">
    <property type="component" value="Unassembled WGS sequence"/>
</dbReference>
<dbReference type="GO" id="GO:0007155">
    <property type="term" value="P:cell adhesion"/>
    <property type="evidence" value="ECO:0007669"/>
    <property type="project" value="InterPro"/>
</dbReference>